<dbReference type="InterPro" id="IPR039425">
    <property type="entry name" value="RNA_pol_sigma-70-like"/>
</dbReference>
<reference evidence="8" key="3">
    <citation type="journal article" date="2018" name="BMC Genomics">
        <title>Whole genome sequencing and function prediction of 133 gut anaerobes isolated from chicken caecum in pure cultures.</title>
        <authorList>
            <person name="Medvecky M."/>
            <person name="Cejkova D."/>
            <person name="Polansky O."/>
            <person name="Karasova D."/>
            <person name="Kubasova T."/>
            <person name="Cizek A."/>
            <person name="Rychlik I."/>
        </authorList>
    </citation>
    <scope>NUCLEOTIDE SEQUENCE</scope>
    <source>
        <strain evidence="8">An175</strain>
    </source>
</reference>
<feature type="domain" description="RNA polymerase sigma factor 70 region 4 type 2" evidence="6">
    <location>
        <begin position="108"/>
        <end position="159"/>
    </location>
</feature>
<reference evidence="11" key="2">
    <citation type="submission" date="2017-04" db="EMBL/GenBank/DDBJ databases">
        <title>Function of individual gut microbiota members based on whole genome sequencing of pure cultures obtained from chicken caecum.</title>
        <authorList>
            <person name="Medvecky M."/>
            <person name="Cejkova D."/>
            <person name="Polansky O."/>
            <person name="Karasova D."/>
            <person name="Kubasova T."/>
            <person name="Cizek A."/>
            <person name="Rychlik I."/>
        </authorList>
    </citation>
    <scope>NUCLEOTIDE SEQUENCE [LARGE SCALE GENOMIC DNA]</scope>
    <source>
        <strain evidence="11">An175</strain>
    </source>
</reference>
<dbReference type="Proteomes" id="UP000095765">
    <property type="component" value="Unassembled WGS sequence"/>
</dbReference>
<dbReference type="OrthoDB" id="9795666at2"/>
<dbReference type="Proteomes" id="UP000196386">
    <property type="component" value="Unassembled WGS sequence"/>
</dbReference>
<dbReference type="NCBIfam" id="TIGR02937">
    <property type="entry name" value="sigma70-ECF"/>
    <property type="match status" value="1"/>
</dbReference>
<name>A0A174TX12_9FIRM</name>
<keyword evidence="3" id="KW-0731">Sigma factor</keyword>
<dbReference type="RefSeq" id="WP_006875214.1">
    <property type="nucleotide sequence ID" value="NZ_CABIWA010000023.1"/>
</dbReference>
<organism evidence="7 10">
    <name type="scientific">Anaerotruncus colihominis</name>
    <dbReference type="NCBI Taxonomy" id="169435"/>
    <lineage>
        <taxon>Bacteria</taxon>
        <taxon>Bacillati</taxon>
        <taxon>Bacillota</taxon>
        <taxon>Clostridia</taxon>
        <taxon>Eubacteriales</taxon>
        <taxon>Oscillospiraceae</taxon>
        <taxon>Anaerotruncus</taxon>
    </lineage>
</organism>
<evidence type="ECO:0000313" key="9">
    <source>
        <dbReference type="EMBL" id="RGE69724.1"/>
    </source>
</evidence>
<dbReference type="InterPro" id="IPR013325">
    <property type="entry name" value="RNA_pol_sigma_r2"/>
</dbReference>
<evidence type="ECO:0000259" key="6">
    <source>
        <dbReference type="Pfam" id="PF08281"/>
    </source>
</evidence>
<dbReference type="Gene3D" id="1.10.10.10">
    <property type="entry name" value="Winged helix-like DNA-binding domain superfamily/Winged helix DNA-binding domain"/>
    <property type="match status" value="1"/>
</dbReference>
<dbReference type="Gene3D" id="1.10.1740.10">
    <property type="match status" value="1"/>
</dbReference>
<keyword evidence="2" id="KW-0805">Transcription regulation</keyword>
<evidence type="ECO:0000259" key="5">
    <source>
        <dbReference type="Pfam" id="PF04542"/>
    </source>
</evidence>
<dbReference type="InterPro" id="IPR007627">
    <property type="entry name" value="RNA_pol_sigma70_r2"/>
</dbReference>
<evidence type="ECO:0000256" key="3">
    <source>
        <dbReference type="ARBA" id="ARBA00023082"/>
    </source>
</evidence>
<evidence type="ECO:0000313" key="10">
    <source>
        <dbReference type="Proteomes" id="UP000095765"/>
    </source>
</evidence>
<dbReference type="GO" id="GO:0016987">
    <property type="term" value="F:sigma factor activity"/>
    <property type="evidence" value="ECO:0007669"/>
    <property type="project" value="UniProtKB-KW"/>
</dbReference>
<dbReference type="InterPro" id="IPR013249">
    <property type="entry name" value="RNA_pol_sigma70_r4_t2"/>
</dbReference>
<dbReference type="InterPro" id="IPR014284">
    <property type="entry name" value="RNA_pol_sigma-70_dom"/>
</dbReference>
<evidence type="ECO:0000313" key="11">
    <source>
        <dbReference type="Proteomes" id="UP000196386"/>
    </source>
</evidence>
<evidence type="ECO:0000256" key="4">
    <source>
        <dbReference type="ARBA" id="ARBA00023163"/>
    </source>
</evidence>
<evidence type="ECO:0000256" key="2">
    <source>
        <dbReference type="ARBA" id="ARBA00023015"/>
    </source>
</evidence>
<sequence length="169" mass="19823">MTSEKFIELVEQYERFVFTICYQLVRDYQEAQNLAQDTFVSAFGHIDRVSEENLKAWLARIATNKAKDFLKSAYRRKVSVSEDMSELDIVRSEQSPERLYIDDEGAGAIRQTILELKEPYHKVSVLFFLEEKSVDEIAQELGRPKKTVQTQLYRARSKLQKILMEEMKT</sequence>
<dbReference type="SUPFAM" id="SSF88659">
    <property type="entry name" value="Sigma3 and sigma4 domains of RNA polymerase sigma factors"/>
    <property type="match status" value="1"/>
</dbReference>
<dbReference type="Pfam" id="PF04542">
    <property type="entry name" value="Sigma70_r2"/>
    <property type="match status" value="1"/>
</dbReference>
<dbReference type="GO" id="GO:0003677">
    <property type="term" value="F:DNA binding"/>
    <property type="evidence" value="ECO:0007669"/>
    <property type="project" value="InterPro"/>
</dbReference>
<evidence type="ECO:0000313" key="8">
    <source>
        <dbReference type="EMBL" id="OUP70879.1"/>
    </source>
</evidence>
<reference evidence="7 10" key="1">
    <citation type="submission" date="2015-09" db="EMBL/GenBank/DDBJ databases">
        <authorList>
            <consortium name="Pathogen Informatics"/>
        </authorList>
    </citation>
    <scope>NUCLEOTIDE SEQUENCE [LARGE SCALE GENOMIC DNA]</scope>
    <source>
        <strain evidence="7 10">2789STDY5834939</strain>
    </source>
</reference>
<dbReference type="Proteomes" id="UP000260828">
    <property type="component" value="Unassembled WGS sequence"/>
</dbReference>
<dbReference type="GO" id="GO:0006352">
    <property type="term" value="P:DNA-templated transcription initiation"/>
    <property type="evidence" value="ECO:0007669"/>
    <property type="project" value="InterPro"/>
</dbReference>
<dbReference type="GeneID" id="72465517"/>
<accession>A0A174TX12</accession>
<keyword evidence="4" id="KW-0804">Transcription</keyword>
<feature type="domain" description="RNA polymerase sigma-70 region 2" evidence="5">
    <location>
        <begin position="9"/>
        <end position="75"/>
    </location>
</feature>
<dbReference type="AlphaFoldDB" id="A0A174TX12"/>
<proteinExistence type="inferred from homology"/>
<dbReference type="PANTHER" id="PTHR43133:SF60">
    <property type="entry name" value="RNA POLYMERASE SIGMA FACTOR SIGV"/>
    <property type="match status" value="1"/>
</dbReference>
<dbReference type="InterPro" id="IPR013324">
    <property type="entry name" value="RNA_pol_sigma_r3/r4-like"/>
</dbReference>
<reference evidence="9 12" key="4">
    <citation type="submission" date="2018-08" db="EMBL/GenBank/DDBJ databases">
        <title>A genome reference for cultivated species of the human gut microbiota.</title>
        <authorList>
            <person name="Zou Y."/>
            <person name="Xue W."/>
            <person name="Luo G."/>
        </authorList>
    </citation>
    <scope>NUCLEOTIDE SEQUENCE [LARGE SCALE GENOMIC DNA]</scope>
    <source>
        <strain evidence="9 12">TF05-12AC</strain>
    </source>
</reference>
<evidence type="ECO:0000313" key="12">
    <source>
        <dbReference type="Proteomes" id="UP000260828"/>
    </source>
</evidence>
<dbReference type="Pfam" id="PF08281">
    <property type="entry name" value="Sigma70_r4_2"/>
    <property type="match status" value="1"/>
</dbReference>
<evidence type="ECO:0000313" key="7">
    <source>
        <dbReference type="EMBL" id="CUQ14442.1"/>
    </source>
</evidence>
<dbReference type="PANTHER" id="PTHR43133">
    <property type="entry name" value="RNA POLYMERASE ECF-TYPE SIGMA FACTO"/>
    <property type="match status" value="1"/>
</dbReference>
<evidence type="ECO:0000256" key="1">
    <source>
        <dbReference type="ARBA" id="ARBA00010641"/>
    </source>
</evidence>
<comment type="similarity">
    <text evidence="1">Belongs to the sigma-70 factor family. ECF subfamily.</text>
</comment>
<dbReference type="InterPro" id="IPR036388">
    <property type="entry name" value="WH-like_DNA-bd_sf"/>
</dbReference>
<dbReference type="SUPFAM" id="SSF88946">
    <property type="entry name" value="Sigma2 domain of RNA polymerase sigma factors"/>
    <property type="match status" value="1"/>
</dbReference>
<gene>
    <name evidence="7" type="primary">sigM_3</name>
    <name evidence="8" type="ORF">B5F11_02055</name>
    <name evidence="9" type="ORF">DXC40_01265</name>
    <name evidence="7" type="ORF">ERS852551_03302</name>
</gene>
<dbReference type="EMBL" id="QVME01000001">
    <property type="protein sequence ID" value="RGE69724.1"/>
    <property type="molecule type" value="Genomic_DNA"/>
</dbReference>
<dbReference type="EMBL" id="NFKP01000002">
    <property type="protein sequence ID" value="OUP70879.1"/>
    <property type="molecule type" value="Genomic_DNA"/>
</dbReference>
<dbReference type="EMBL" id="CZBE01000029">
    <property type="protein sequence ID" value="CUQ14442.1"/>
    <property type="molecule type" value="Genomic_DNA"/>
</dbReference>
<protein>
    <submittedName>
        <fullName evidence="7">RNA polymerase sigma factor sigM</fullName>
    </submittedName>
    <submittedName>
        <fullName evidence="8">RNA polymerase subunit sigma-70</fullName>
    </submittedName>
    <submittedName>
        <fullName evidence="9">Sigma-70 family RNA polymerase sigma factor</fullName>
    </submittedName>
</protein>